<comment type="caution">
    <text evidence="10">The sequence shown here is derived from an EMBL/GenBank/DDBJ whole genome shotgun (WGS) entry which is preliminary data.</text>
</comment>
<dbReference type="GO" id="GO:0036431">
    <property type="term" value="F:dCMP kinase activity"/>
    <property type="evidence" value="ECO:0007669"/>
    <property type="project" value="InterPro"/>
</dbReference>
<name>A0A7X1E8D6_9BACT</name>
<feature type="binding site" evidence="8">
    <location>
        <begin position="13"/>
        <end position="21"/>
    </location>
    <ligand>
        <name>ATP</name>
        <dbReference type="ChEBI" id="CHEBI:30616"/>
    </ligand>
</feature>
<keyword evidence="2 8" id="KW-0808">Transferase</keyword>
<keyword evidence="3 8" id="KW-0547">Nucleotide-binding</keyword>
<accession>A0A7X1E8D6</accession>
<evidence type="ECO:0000313" key="11">
    <source>
        <dbReference type="Proteomes" id="UP000526501"/>
    </source>
</evidence>
<dbReference type="InterPro" id="IPR003136">
    <property type="entry name" value="Cytidylate_kin"/>
</dbReference>
<evidence type="ECO:0000256" key="3">
    <source>
        <dbReference type="ARBA" id="ARBA00022741"/>
    </source>
</evidence>
<proteinExistence type="inferred from homology"/>
<organism evidence="10 11">
    <name type="scientific">Pelagicoccus albus</name>
    <dbReference type="NCBI Taxonomy" id="415222"/>
    <lineage>
        <taxon>Bacteria</taxon>
        <taxon>Pseudomonadati</taxon>
        <taxon>Verrucomicrobiota</taxon>
        <taxon>Opitutia</taxon>
        <taxon>Puniceicoccales</taxon>
        <taxon>Pelagicoccaceae</taxon>
        <taxon>Pelagicoccus</taxon>
    </lineage>
</organism>
<dbReference type="GO" id="GO:0006220">
    <property type="term" value="P:pyrimidine nucleotide metabolic process"/>
    <property type="evidence" value="ECO:0007669"/>
    <property type="project" value="UniProtKB-UniRule"/>
</dbReference>
<feature type="domain" description="Cytidylate kinase" evidence="9">
    <location>
        <begin position="9"/>
        <end position="216"/>
    </location>
</feature>
<reference evidence="10 11" key="1">
    <citation type="submission" date="2020-07" db="EMBL/GenBank/DDBJ databases">
        <authorList>
            <person name="Feng X."/>
        </authorList>
    </citation>
    <scope>NUCLEOTIDE SEQUENCE [LARGE SCALE GENOMIC DNA]</scope>
    <source>
        <strain evidence="10 11">JCM23202</strain>
    </source>
</reference>
<comment type="catalytic activity">
    <reaction evidence="6 8">
        <text>dCMP + ATP = dCDP + ADP</text>
        <dbReference type="Rhea" id="RHEA:25094"/>
        <dbReference type="ChEBI" id="CHEBI:30616"/>
        <dbReference type="ChEBI" id="CHEBI:57566"/>
        <dbReference type="ChEBI" id="CHEBI:58593"/>
        <dbReference type="ChEBI" id="CHEBI:456216"/>
        <dbReference type="EC" id="2.7.4.25"/>
    </reaction>
</comment>
<evidence type="ECO:0000256" key="1">
    <source>
        <dbReference type="ARBA" id="ARBA00009427"/>
    </source>
</evidence>
<dbReference type="GO" id="GO:0005737">
    <property type="term" value="C:cytoplasm"/>
    <property type="evidence" value="ECO:0007669"/>
    <property type="project" value="UniProtKB-SubCell"/>
</dbReference>
<dbReference type="EMBL" id="JACHVC010000001">
    <property type="protein sequence ID" value="MBC2604672.1"/>
    <property type="molecule type" value="Genomic_DNA"/>
</dbReference>
<evidence type="ECO:0000256" key="5">
    <source>
        <dbReference type="ARBA" id="ARBA00022840"/>
    </source>
</evidence>
<dbReference type="Pfam" id="PF02224">
    <property type="entry name" value="Cytidylate_kin"/>
    <property type="match status" value="1"/>
</dbReference>
<keyword evidence="11" id="KW-1185">Reference proteome</keyword>
<comment type="subcellular location">
    <subcellularLocation>
        <location evidence="8">Cytoplasm</location>
    </subcellularLocation>
</comment>
<dbReference type="HAMAP" id="MF_00238">
    <property type="entry name" value="Cytidyl_kinase_type1"/>
    <property type="match status" value="1"/>
</dbReference>
<dbReference type="SUPFAM" id="SSF52540">
    <property type="entry name" value="P-loop containing nucleoside triphosphate hydrolases"/>
    <property type="match status" value="1"/>
</dbReference>
<dbReference type="NCBIfam" id="TIGR00017">
    <property type="entry name" value="cmk"/>
    <property type="match status" value="1"/>
</dbReference>
<sequence length="222" mass="23928">MPKKDFIIVAIDGGAAAGKSSTSRALSSRFNLMHVDTGSFYRATTLKLLEAGVPAQAGEALVTGLAGLQLDTKTEGNQASIVINGWTPDAAIRSEQVNANVSHYAAIPEVRKFLFDYQRSQAEIAKERGFAGLVMEGRDIGSIIFPEADLRLYLYADPAKRAARRAAEGLTDSIEQRDKMDSSRKSAPLQVPEGATLVDSSELNLEQVVEHVSELVSAAYEN</sequence>
<dbReference type="CDD" id="cd02020">
    <property type="entry name" value="CMPK"/>
    <property type="match status" value="1"/>
</dbReference>
<comment type="similarity">
    <text evidence="1 8">Belongs to the cytidylate kinase family. Type 1 subfamily.</text>
</comment>
<evidence type="ECO:0000256" key="8">
    <source>
        <dbReference type="HAMAP-Rule" id="MF_00238"/>
    </source>
</evidence>
<dbReference type="Gene3D" id="3.40.50.300">
    <property type="entry name" value="P-loop containing nucleotide triphosphate hydrolases"/>
    <property type="match status" value="1"/>
</dbReference>
<evidence type="ECO:0000256" key="4">
    <source>
        <dbReference type="ARBA" id="ARBA00022777"/>
    </source>
</evidence>
<keyword evidence="8" id="KW-0963">Cytoplasm</keyword>
<evidence type="ECO:0000256" key="7">
    <source>
        <dbReference type="ARBA" id="ARBA00048478"/>
    </source>
</evidence>
<dbReference type="RefSeq" id="WP_185658563.1">
    <property type="nucleotide sequence ID" value="NZ_CAWPOO010000001.1"/>
</dbReference>
<evidence type="ECO:0000256" key="6">
    <source>
        <dbReference type="ARBA" id="ARBA00047615"/>
    </source>
</evidence>
<dbReference type="InterPro" id="IPR011994">
    <property type="entry name" value="Cytidylate_kinase_dom"/>
</dbReference>
<dbReference type="Proteomes" id="UP000526501">
    <property type="component" value="Unassembled WGS sequence"/>
</dbReference>
<keyword evidence="5 8" id="KW-0067">ATP-binding</keyword>
<comment type="catalytic activity">
    <reaction evidence="7 8">
        <text>CMP + ATP = CDP + ADP</text>
        <dbReference type="Rhea" id="RHEA:11600"/>
        <dbReference type="ChEBI" id="CHEBI:30616"/>
        <dbReference type="ChEBI" id="CHEBI:58069"/>
        <dbReference type="ChEBI" id="CHEBI:60377"/>
        <dbReference type="ChEBI" id="CHEBI:456216"/>
        <dbReference type="EC" id="2.7.4.25"/>
    </reaction>
</comment>
<dbReference type="InterPro" id="IPR027417">
    <property type="entry name" value="P-loop_NTPase"/>
</dbReference>
<gene>
    <name evidence="8 10" type="primary">cmk</name>
    <name evidence="10" type="ORF">H5P27_01245</name>
</gene>
<evidence type="ECO:0000256" key="2">
    <source>
        <dbReference type="ARBA" id="ARBA00022679"/>
    </source>
</evidence>
<dbReference type="AlphaFoldDB" id="A0A7X1E8D6"/>
<protein>
    <recommendedName>
        <fullName evidence="8">Cytidylate kinase</fullName>
        <shortName evidence="8">CK</shortName>
        <ecNumber evidence="8">2.7.4.25</ecNumber>
    </recommendedName>
    <alternativeName>
        <fullName evidence="8">Cytidine monophosphate kinase</fullName>
        <shortName evidence="8">CMP kinase</shortName>
    </alternativeName>
</protein>
<dbReference type="GO" id="GO:0005524">
    <property type="term" value="F:ATP binding"/>
    <property type="evidence" value="ECO:0007669"/>
    <property type="project" value="UniProtKB-UniRule"/>
</dbReference>
<keyword evidence="4 8" id="KW-0418">Kinase</keyword>
<evidence type="ECO:0000259" key="9">
    <source>
        <dbReference type="Pfam" id="PF02224"/>
    </source>
</evidence>
<dbReference type="EC" id="2.7.4.25" evidence="8"/>
<evidence type="ECO:0000313" key="10">
    <source>
        <dbReference type="EMBL" id="MBC2604672.1"/>
    </source>
</evidence>